<dbReference type="RefSeq" id="WP_371950369.1">
    <property type="nucleotide sequence ID" value="NZ_JAXCEI010000006.1"/>
</dbReference>
<dbReference type="InterPro" id="IPR007278">
    <property type="entry name" value="DUF397"/>
</dbReference>
<comment type="caution">
    <text evidence="2">The sequence shown here is derived from an EMBL/GenBank/DDBJ whole genome shotgun (WGS) entry which is preliminary data.</text>
</comment>
<name>A0ABV4QBB2_9ACTN</name>
<gene>
    <name evidence="2" type="ORF">SM611_16190</name>
</gene>
<dbReference type="Pfam" id="PF04149">
    <property type="entry name" value="DUF397"/>
    <property type="match status" value="1"/>
</dbReference>
<protein>
    <submittedName>
        <fullName evidence="2">DUF397 domain-containing protein</fullName>
    </submittedName>
</protein>
<sequence length="62" mass="6718">MEAMTPRFTWRKSSYSSSQGDACVELAGLAGAVGIRDSKDPDGPKLAVSRDAFRALMADLRR</sequence>
<evidence type="ECO:0000313" key="2">
    <source>
        <dbReference type="EMBL" id="MFA1540467.1"/>
    </source>
</evidence>
<reference evidence="2 3" key="1">
    <citation type="submission" date="2023-11" db="EMBL/GenBank/DDBJ databases">
        <title>Actinomadura monticuli sp. nov., isolated from volcanic ash.</title>
        <authorList>
            <person name="Lee S.D."/>
            <person name="Yang H."/>
            <person name="Kim I.S."/>
        </authorList>
    </citation>
    <scope>NUCLEOTIDE SEQUENCE [LARGE SCALE GENOMIC DNA]</scope>
    <source>
        <strain evidence="2 3">DLS-62</strain>
    </source>
</reference>
<evidence type="ECO:0000313" key="3">
    <source>
        <dbReference type="Proteomes" id="UP001569963"/>
    </source>
</evidence>
<evidence type="ECO:0000259" key="1">
    <source>
        <dbReference type="Pfam" id="PF04149"/>
    </source>
</evidence>
<dbReference type="Proteomes" id="UP001569963">
    <property type="component" value="Unassembled WGS sequence"/>
</dbReference>
<feature type="domain" description="DUF397" evidence="1">
    <location>
        <begin position="9"/>
        <end position="61"/>
    </location>
</feature>
<proteinExistence type="predicted"/>
<dbReference type="EMBL" id="JAXCEI010000006">
    <property type="protein sequence ID" value="MFA1540467.1"/>
    <property type="molecule type" value="Genomic_DNA"/>
</dbReference>
<accession>A0ABV4QBB2</accession>
<organism evidence="2 3">
    <name type="scientific">Actinomadura monticuli</name>
    <dbReference type="NCBI Taxonomy" id="3097367"/>
    <lineage>
        <taxon>Bacteria</taxon>
        <taxon>Bacillati</taxon>
        <taxon>Actinomycetota</taxon>
        <taxon>Actinomycetes</taxon>
        <taxon>Streptosporangiales</taxon>
        <taxon>Thermomonosporaceae</taxon>
        <taxon>Actinomadura</taxon>
    </lineage>
</organism>
<keyword evidence="3" id="KW-1185">Reference proteome</keyword>